<dbReference type="AlphaFoldDB" id="A0A3L7JEL5"/>
<evidence type="ECO:0000256" key="1">
    <source>
        <dbReference type="SAM" id="MobiDB-lite"/>
    </source>
</evidence>
<evidence type="ECO:0000313" key="3">
    <source>
        <dbReference type="Proteomes" id="UP000281094"/>
    </source>
</evidence>
<dbReference type="RefSeq" id="WP_121643891.1">
    <property type="nucleotide sequence ID" value="NZ_RCWN01000001.1"/>
</dbReference>
<feature type="compositionally biased region" description="Basic and acidic residues" evidence="1">
    <location>
        <begin position="1"/>
        <end position="21"/>
    </location>
</feature>
<reference evidence="2 3" key="1">
    <citation type="submission" date="2018-10" db="EMBL/GenBank/DDBJ databases">
        <title>Notoacmeibacter sp. M2BS9Y-3-1, whole genome shotgun sequence.</title>
        <authorList>
            <person name="Tuo L."/>
        </authorList>
    </citation>
    <scope>NUCLEOTIDE SEQUENCE [LARGE SCALE GENOMIC DNA]</scope>
    <source>
        <strain evidence="2 3">M2BS9Y-3-1</strain>
    </source>
</reference>
<keyword evidence="3" id="KW-1185">Reference proteome</keyword>
<comment type="caution">
    <text evidence="2">The sequence shown here is derived from an EMBL/GenBank/DDBJ whole genome shotgun (WGS) entry which is preliminary data.</text>
</comment>
<name>A0A3L7JEL5_9HYPH</name>
<feature type="region of interest" description="Disordered" evidence="1">
    <location>
        <begin position="1"/>
        <end position="76"/>
    </location>
</feature>
<evidence type="ECO:0000313" key="2">
    <source>
        <dbReference type="EMBL" id="RLQ86922.1"/>
    </source>
</evidence>
<gene>
    <name evidence="2" type="ORF">D8780_00590</name>
</gene>
<organism evidence="2 3">
    <name type="scientific">Notoacmeibacter ruber</name>
    <dbReference type="NCBI Taxonomy" id="2670375"/>
    <lineage>
        <taxon>Bacteria</taxon>
        <taxon>Pseudomonadati</taxon>
        <taxon>Pseudomonadota</taxon>
        <taxon>Alphaproteobacteria</taxon>
        <taxon>Hyphomicrobiales</taxon>
        <taxon>Notoacmeibacteraceae</taxon>
        <taxon>Notoacmeibacter</taxon>
    </lineage>
</organism>
<feature type="compositionally biased region" description="Basic and acidic residues" evidence="1">
    <location>
        <begin position="45"/>
        <end position="56"/>
    </location>
</feature>
<sequence length="76" mass="8270">MAGETREMLEKKGERQTRLETSESFGVPNNVDQQGTSGGQPAKKIAKEDEEKRSFEKPAGATRVTKSDEADQGDNG</sequence>
<protein>
    <submittedName>
        <fullName evidence="2">Uncharacterized protein</fullName>
    </submittedName>
</protein>
<dbReference type="EMBL" id="RCWN01000001">
    <property type="protein sequence ID" value="RLQ86922.1"/>
    <property type="molecule type" value="Genomic_DNA"/>
</dbReference>
<proteinExistence type="predicted"/>
<accession>A0A3L7JEL5</accession>
<dbReference type="Proteomes" id="UP000281094">
    <property type="component" value="Unassembled WGS sequence"/>
</dbReference>